<sequence length="236" mass="26598">MMKRLFFAEFYKTRKICYIVPSVSAVVLILFTCLEWYLYFRQGDSGIYAGLNIIYMFLSFSMLLTISLLCSMVSETEHQSQGLKFLFASPVNRMAFYFTKAVWVILLMLWYSILVLGGFCLVWSLYTNKILPFSFLVKQIFGCLAASFPVLSIQLFLSISIPNQTLPLGLGVTGAISSLFLPRITQYDVLYILPWSYPSMSSPFIGGYTTWIAIAMGSGLILFVAGAMGFCSLEIK</sequence>
<name>A0A2S6HYL2_9FIRM</name>
<proteinExistence type="predicted"/>
<accession>A0A2S6HYL2</accession>
<feature type="transmembrane region" description="Helical" evidence="1">
    <location>
        <begin position="166"/>
        <end position="185"/>
    </location>
</feature>
<protein>
    <recommendedName>
        <fullName evidence="4">ABC-2 type transport system permease protein</fullName>
    </recommendedName>
</protein>
<reference evidence="2 3" key="1">
    <citation type="submission" date="2018-02" db="EMBL/GenBank/DDBJ databases">
        <title>Genomic Encyclopedia of Archaeal and Bacterial Type Strains, Phase II (KMG-II): from individual species to whole genera.</title>
        <authorList>
            <person name="Goeker M."/>
        </authorList>
    </citation>
    <scope>NUCLEOTIDE SEQUENCE [LARGE SCALE GENOMIC DNA]</scope>
    <source>
        <strain evidence="2 3">DSM 3808</strain>
    </source>
</reference>
<dbReference type="Pfam" id="PF12730">
    <property type="entry name" value="ABC2_membrane_4"/>
    <property type="match status" value="1"/>
</dbReference>
<dbReference type="Proteomes" id="UP000237749">
    <property type="component" value="Unassembled WGS sequence"/>
</dbReference>
<dbReference type="RefSeq" id="WP_104434615.1">
    <property type="nucleotide sequence ID" value="NZ_PTJA01000001.1"/>
</dbReference>
<evidence type="ECO:0000313" key="2">
    <source>
        <dbReference type="EMBL" id="PPK83256.1"/>
    </source>
</evidence>
<feature type="transmembrane region" description="Helical" evidence="1">
    <location>
        <begin position="138"/>
        <end position="159"/>
    </location>
</feature>
<feature type="transmembrane region" description="Helical" evidence="1">
    <location>
        <begin position="101"/>
        <end position="126"/>
    </location>
</feature>
<keyword evidence="1" id="KW-1133">Transmembrane helix</keyword>
<dbReference type="AlphaFoldDB" id="A0A2S6HYL2"/>
<evidence type="ECO:0000256" key="1">
    <source>
        <dbReference type="SAM" id="Phobius"/>
    </source>
</evidence>
<feature type="transmembrane region" description="Helical" evidence="1">
    <location>
        <begin position="205"/>
        <end position="231"/>
    </location>
</feature>
<feature type="transmembrane region" description="Helical" evidence="1">
    <location>
        <begin position="16"/>
        <end position="40"/>
    </location>
</feature>
<feature type="transmembrane region" description="Helical" evidence="1">
    <location>
        <begin position="46"/>
        <end position="70"/>
    </location>
</feature>
<dbReference type="CDD" id="cd21809">
    <property type="entry name" value="ABC-2_lan_permease-like"/>
    <property type="match status" value="1"/>
</dbReference>
<comment type="caution">
    <text evidence="2">The sequence shown here is derived from an EMBL/GenBank/DDBJ whole genome shotgun (WGS) entry which is preliminary data.</text>
</comment>
<dbReference type="EMBL" id="PTJA01000001">
    <property type="protein sequence ID" value="PPK83256.1"/>
    <property type="molecule type" value="Genomic_DNA"/>
</dbReference>
<organism evidence="2 3">
    <name type="scientific">Lacrimispora xylanisolvens</name>
    <dbReference type="NCBI Taxonomy" id="384636"/>
    <lineage>
        <taxon>Bacteria</taxon>
        <taxon>Bacillati</taxon>
        <taxon>Bacillota</taxon>
        <taxon>Clostridia</taxon>
        <taxon>Lachnospirales</taxon>
        <taxon>Lachnospiraceae</taxon>
        <taxon>Lacrimispora</taxon>
    </lineage>
</organism>
<keyword evidence="3" id="KW-1185">Reference proteome</keyword>
<dbReference type="OrthoDB" id="5946463at2"/>
<evidence type="ECO:0000313" key="3">
    <source>
        <dbReference type="Proteomes" id="UP000237749"/>
    </source>
</evidence>
<gene>
    <name evidence="2" type="ORF">BXY41_101319</name>
</gene>
<evidence type="ECO:0008006" key="4">
    <source>
        <dbReference type="Google" id="ProtNLM"/>
    </source>
</evidence>
<keyword evidence="1" id="KW-0812">Transmembrane</keyword>
<keyword evidence="1" id="KW-0472">Membrane</keyword>